<sequence>MPPPPSAPLAPLRSAIVEALYPTSANILPVVCEGLGLASGDREEAFASKRNYVQGRISGLSRERLLQLAYQLLQDGPNYELEEAVGRVEEAGERLISELLRRSIGRALIPFDLSGHVPIFEFLRDIWPIDRLPSRLYSGGTVQDDLERHMHRNADMDNDEALEAVGAYTCSQRRFFRFLEALLHPRTREEDEQRRLVAILNPLLQRDGFHLAETSSISGYPVFTVKAISGSAGAPADPLISETLAAFDEASVHEAWTRALQRRTTHPEGAITSARTLLETVCKHIIEDAGGTYSDRDELPKLYRTAAEHLQLAPDQHTEEVFKTILGNCQNVVNSLASIRNKLSDAHGRGRKAVRPSARHAELAVNLAGTVATFLVSTWRARQASQP</sequence>
<evidence type="ECO:0000259" key="1">
    <source>
        <dbReference type="Pfam" id="PF14355"/>
    </source>
</evidence>
<dbReference type="Pfam" id="PF18860">
    <property type="entry name" value="AbiJ_NTD3"/>
    <property type="match status" value="1"/>
</dbReference>
<accession>A0A060DWX1</accession>
<protein>
    <recommendedName>
        <fullName evidence="5">Abortive infection Abi-like protein</fullName>
    </recommendedName>
</protein>
<dbReference type="Pfam" id="PF14355">
    <property type="entry name" value="Abi_C"/>
    <property type="match status" value="1"/>
</dbReference>
<evidence type="ECO:0008006" key="5">
    <source>
        <dbReference type="Google" id="ProtNLM"/>
    </source>
</evidence>
<feature type="domain" description="Abortive infection protein-like C-terminal" evidence="1">
    <location>
        <begin position="300"/>
        <end position="376"/>
    </location>
</feature>
<dbReference type="AlphaFoldDB" id="A0A060DWX1"/>
<organism evidence="3 4">
    <name type="scientific">Azospirillum argentinense</name>
    <dbReference type="NCBI Taxonomy" id="2970906"/>
    <lineage>
        <taxon>Bacteria</taxon>
        <taxon>Pseudomonadati</taxon>
        <taxon>Pseudomonadota</taxon>
        <taxon>Alphaproteobacteria</taxon>
        <taxon>Rhodospirillales</taxon>
        <taxon>Azospirillaceae</taxon>
        <taxon>Azospirillum</taxon>
    </lineage>
</organism>
<dbReference type="InterPro" id="IPR041427">
    <property type="entry name" value="AbiJ-NTD3"/>
</dbReference>
<reference evidence="3 4" key="1">
    <citation type="journal article" date="2014" name="Genome Announc.">
        <title>Complete Genome Sequence of the Model Rhizosphere Strain Azospirillum brasilense Az39, Successfully Applied in Agriculture.</title>
        <authorList>
            <person name="Rivera D."/>
            <person name="Revale S."/>
            <person name="Molina R."/>
            <person name="Gualpa J."/>
            <person name="Puente M."/>
            <person name="Maroniche G."/>
            <person name="Paris G."/>
            <person name="Baker D."/>
            <person name="Clavijo B."/>
            <person name="McLay K."/>
            <person name="Spaepen S."/>
            <person name="Perticari A."/>
            <person name="Vazquez M."/>
            <person name="Wisniewski-Dye F."/>
            <person name="Watkins C."/>
            <person name="Martinez-Abarca F."/>
            <person name="Vanderleyden J."/>
            <person name="Cassan F."/>
        </authorList>
    </citation>
    <scope>NUCLEOTIDE SEQUENCE [LARGE SCALE GENOMIC DNA]</scope>
    <source>
        <strain evidence="3 4">Az39</strain>
        <plasmid evidence="3">AbAZ39_p3</plasmid>
    </source>
</reference>
<name>A0A060DWX1_9PROT</name>
<evidence type="ECO:0000313" key="4">
    <source>
        <dbReference type="Proteomes" id="UP000027186"/>
    </source>
</evidence>
<dbReference type="Proteomes" id="UP000027186">
    <property type="component" value="Plasmid AbAZ39_p3"/>
</dbReference>
<dbReference type="InterPro" id="IPR026001">
    <property type="entry name" value="Abi-like_C"/>
</dbReference>
<evidence type="ECO:0000313" key="3">
    <source>
        <dbReference type="EMBL" id="AIB15603.1"/>
    </source>
</evidence>
<keyword evidence="3" id="KW-0614">Plasmid</keyword>
<feature type="domain" description="AbiJ-NTD3" evidence="2">
    <location>
        <begin position="96"/>
        <end position="258"/>
    </location>
</feature>
<evidence type="ECO:0000259" key="2">
    <source>
        <dbReference type="Pfam" id="PF18860"/>
    </source>
</evidence>
<geneLocation type="plasmid" evidence="3 4">
    <name>AbAZ39_p3</name>
</geneLocation>
<proteinExistence type="predicted"/>
<gene>
    <name evidence="3" type="ORF">ABAZ39_27425</name>
</gene>
<dbReference type="RefSeq" id="WP_040137400.1">
    <property type="nucleotide sequence ID" value="NZ_CP007796.1"/>
</dbReference>
<dbReference type="KEGG" id="abq:ABAZ39_27425"/>
<dbReference type="EMBL" id="CP007796">
    <property type="protein sequence ID" value="AIB15603.1"/>
    <property type="molecule type" value="Genomic_DNA"/>
</dbReference>